<keyword evidence="2" id="KW-0732">Signal</keyword>
<dbReference type="InterPro" id="IPR036928">
    <property type="entry name" value="AS_sf"/>
</dbReference>
<dbReference type="EMBL" id="AGSI01000001">
    <property type="protein sequence ID" value="EIE27276.1"/>
    <property type="molecule type" value="Genomic_DNA"/>
</dbReference>
<dbReference type="Gene3D" id="3.90.1300.10">
    <property type="entry name" value="Amidase signature (AS) domain"/>
    <property type="match status" value="1"/>
</dbReference>
<feature type="domain" description="Amidase" evidence="3">
    <location>
        <begin position="89"/>
        <end position="353"/>
    </location>
</feature>
<dbReference type="OrthoDB" id="566138at2759"/>
<reference evidence="4 5" key="1">
    <citation type="journal article" date="2012" name="Genome Biol.">
        <title>The genome of the polar eukaryotic microalga coccomyxa subellipsoidea reveals traits of cold adaptation.</title>
        <authorList>
            <person name="Blanc G."/>
            <person name="Agarkova I."/>
            <person name="Grimwood J."/>
            <person name="Kuo A."/>
            <person name="Brueggeman A."/>
            <person name="Dunigan D."/>
            <person name="Gurnon J."/>
            <person name="Ladunga I."/>
            <person name="Lindquist E."/>
            <person name="Lucas S."/>
            <person name="Pangilinan J."/>
            <person name="Proschold T."/>
            <person name="Salamov A."/>
            <person name="Schmutz J."/>
            <person name="Weeks D."/>
            <person name="Yamada T."/>
            <person name="Claverie J.M."/>
            <person name="Grigoriev I."/>
            <person name="Van Etten J."/>
            <person name="Lomsadze A."/>
            <person name="Borodovsky M."/>
        </authorList>
    </citation>
    <scope>NUCLEOTIDE SEQUENCE [LARGE SCALE GENOMIC DNA]</scope>
    <source>
        <strain evidence="4 5">C-169</strain>
    </source>
</reference>
<proteinExistence type="predicted"/>
<dbReference type="Proteomes" id="UP000007264">
    <property type="component" value="Unassembled WGS sequence"/>
</dbReference>
<evidence type="ECO:0000259" key="3">
    <source>
        <dbReference type="Pfam" id="PF01425"/>
    </source>
</evidence>
<feature type="compositionally biased region" description="Low complexity" evidence="1">
    <location>
        <begin position="575"/>
        <end position="585"/>
    </location>
</feature>
<feature type="region of interest" description="Disordered" evidence="1">
    <location>
        <begin position="562"/>
        <end position="585"/>
    </location>
</feature>
<dbReference type="SUPFAM" id="SSF75304">
    <property type="entry name" value="Amidase signature (AS) enzymes"/>
    <property type="match status" value="1"/>
</dbReference>
<dbReference type="GeneID" id="17045291"/>
<gene>
    <name evidence="4" type="ORF">COCSUDRAFT_55296</name>
</gene>
<evidence type="ECO:0000313" key="4">
    <source>
        <dbReference type="EMBL" id="EIE27276.1"/>
    </source>
</evidence>
<keyword evidence="5" id="KW-1185">Reference proteome</keyword>
<dbReference type="PANTHER" id="PTHR42678:SF34">
    <property type="entry name" value="OS04G0183300 PROTEIN"/>
    <property type="match status" value="1"/>
</dbReference>
<dbReference type="PANTHER" id="PTHR42678">
    <property type="entry name" value="AMIDASE"/>
    <property type="match status" value="1"/>
</dbReference>
<accession>I0Z9F7</accession>
<dbReference type="eggNOG" id="KOG1211">
    <property type="taxonomic scope" value="Eukaryota"/>
</dbReference>
<sequence length="585" mass="62785">MAIKRASSLCVMAIMLHGCLLPFFRVSTVACQTFKLSSTYRTEPISVATVIGLQMNQQTAVPLAEATLDGLHQMFRERNRIQTFDKITGLNSVRIINPAAMEIAKQRDIQLQELLALNETLPPLFCAPVLVKDNFDTLGMAATAGAVGLLDNLAAENAFVVQKVIDQGAVLLGKCNMGEFALSPDESAGSVYGIVRNPYDLDHTTAGSSGGGAAALAANLALLALGTDTGNSIRGPAAHCGVVGLRPSLGATSRSGVVPARLNRDTTGPIARTVSDVARLFEVVVGHDPKDNLTSLLLQEDLHLNISQSLDVNGLEGARVGVLRQLSDTPTTDPEFLALFNQAIDDMAVSGMQNMLSATCRNGYLNGKGIAYGFWNVNGTWEDLWNCQIAFPTDFDAYASAPNRTQRFKSLQQLYTAGAFHPSIATDLRDALAQRFEPSAYPPPFLYAKGFRCGCCDFFTDPCRMEFRRRLVESMDNAVVDVVIYPTWSNPPRLIGDTVSPDGNNSPTIAPHTGAPAITVPMGFNKAAGLQLLARPFDEARLLRVAYAYEQATMHRRASPLFPELQRGSGGAGAQRGASAVPFSG</sequence>
<feature type="chain" id="PRO_5003636901" evidence="2">
    <location>
        <begin position="32"/>
        <end position="585"/>
    </location>
</feature>
<dbReference type="STRING" id="574566.I0Z9F7"/>
<dbReference type="Pfam" id="PF01425">
    <property type="entry name" value="Amidase"/>
    <property type="match status" value="1"/>
</dbReference>
<comment type="caution">
    <text evidence="4">The sequence shown here is derived from an EMBL/GenBank/DDBJ whole genome shotgun (WGS) entry which is preliminary data.</text>
</comment>
<dbReference type="AlphaFoldDB" id="I0Z9F7"/>
<evidence type="ECO:0000313" key="5">
    <source>
        <dbReference type="Proteomes" id="UP000007264"/>
    </source>
</evidence>
<organism evidence="4 5">
    <name type="scientific">Coccomyxa subellipsoidea (strain C-169)</name>
    <name type="common">Green microalga</name>
    <dbReference type="NCBI Taxonomy" id="574566"/>
    <lineage>
        <taxon>Eukaryota</taxon>
        <taxon>Viridiplantae</taxon>
        <taxon>Chlorophyta</taxon>
        <taxon>core chlorophytes</taxon>
        <taxon>Trebouxiophyceae</taxon>
        <taxon>Trebouxiophyceae incertae sedis</taxon>
        <taxon>Coccomyxaceae</taxon>
        <taxon>Coccomyxa</taxon>
        <taxon>Coccomyxa subellipsoidea</taxon>
    </lineage>
</organism>
<evidence type="ECO:0000256" key="1">
    <source>
        <dbReference type="SAM" id="MobiDB-lite"/>
    </source>
</evidence>
<dbReference type="RefSeq" id="XP_005651820.1">
    <property type="nucleotide sequence ID" value="XM_005651763.1"/>
</dbReference>
<feature type="signal peptide" evidence="2">
    <location>
        <begin position="1"/>
        <end position="31"/>
    </location>
</feature>
<dbReference type="InterPro" id="IPR023631">
    <property type="entry name" value="Amidase_dom"/>
</dbReference>
<evidence type="ECO:0000256" key="2">
    <source>
        <dbReference type="SAM" id="SignalP"/>
    </source>
</evidence>
<name>I0Z9F7_COCSC</name>
<dbReference type="KEGG" id="csl:COCSUDRAFT_55296"/>
<protein>
    <submittedName>
        <fullName evidence="4">Amidase signature enzyme</fullName>
    </submittedName>
</protein>